<dbReference type="PANTHER" id="PTHR43214">
    <property type="entry name" value="TWO-COMPONENT RESPONSE REGULATOR"/>
    <property type="match status" value="1"/>
</dbReference>
<keyword evidence="4" id="KW-1185">Reference proteome</keyword>
<feature type="domain" description="HTH luxR-type" evidence="2">
    <location>
        <begin position="143"/>
        <end position="208"/>
    </location>
</feature>
<dbReference type="EMBL" id="FPKR01000013">
    <property type="protein sequence ID" value="SFZ78646.1"/>
    <property type="molecule type" value="Genomic_DNA"/>
</dbReference>
<dbReference type="Gene3D" id="3.40.50.2300">
    <property type="match status" value="1"/>
</dbReference>
<dbReference type="Pfam" id="PF00196">
    <property type="entry name" value="GerE"/>
    <property type="match status" value="1"/>
</dbReference>
<name>A0A1K2HPE3_9NEIS</name>
<dbReference type="Proteomes" id="UP000186513">
    <property type="component" value="Unassembled WGS sequence"/>
</dbReference>
<dbReference type="InterPro" id="IPR000792">
    <property type="entry name" value="Tscrpt_reg_LuxR_C"/>
</dbReference>
<accession>A0A1K2HPE3</accession>
<evidence type="ECO:0000259" key="2">
    <source>
        <dbReference type="PROSITE" id="PS50043"/>
    </source>
</evidence>
<dbReference type="SUPFAM" id="SSF52172">
    <property type="entry name" value="CheY-like"/>
    <property type="match status" value="1"/>
</dbReference>
<dbReference type="CDD" id="cd06170">
    <property type="entry name" value="LuxR_C_like"/>
    <property type="match status" value="1"/>
</dbReference>
<dbReference type="GO" id="GO:0003677">
    <property type="term" value="F:DNA binding"/>
    <property type="evidence" value="ECO:0007669"/>
    <property type="project" value="UniProtKB-KW"/>
</dbReference>
<evidence type="ECO:0000313" key="3">
    <source>
        <dbReference type="EMBL" id="SFZ78646.1"/>
    </source>
</evidence>
<dbReference type="InterPro" id="IPR039420">
    <property type="entry name" value="WalR-like"/>
</dbReference>
<protein>
    <submittedName>
        <fullName evidence="3">DNA-binding response regulator, NarL/FixJ family, contains REC and HTH domains</fullName>
    </submittedName>
</protein>
<keyword evidence="1 3" id="KW-0238">DNA-binding</keyword>
<dbReference type="STRING" id="1121279.SAMN02745887_03092"/>
<proteinExistence type="predicted"/>
<dbReference type="AlphaFoldDB" id="A0A1K2HPE3"/>
<reference evidence="3 4" key="1">
    <citation type="submission" date="2016-11" db="EMBL/GenBank/DDBJ databases">
        <authorList>
            <person name="Jaros S."/>
            <person name="Januszkiewicz K."/>
            <person name="Wedrychowicz H."/>
        </authorList>
    </citation>
    <scope>NUCLEOTIDE SEQUENCE [LARGE SCALE GENOMIC DNA]</scope>
    <source>
        <strain evidence="3 4">DSM 18899</strain>
    </source>
</reference>
<dbReference type="InterPro" id="IPR011006">
    <property type="entry name" value="CheY-like_superfamily"/>
</dbReference>
<gene>
    <name evidence="3" type="ORF">SAMN02745887_03092</name>
</gene>
<dbReference type="RefSeq" id="WP_072429588.1">
    <property type="nucleotide sequence ID" value="NZ_FPKR01000013.1"/>
</dbReference>
<dbReference type="SUPFAM" id="SSF46894">
    <property type="entry name" value="C-terminal effector domain of the bipartite response regulators"/>
    <property type="match status" value="1"/>
</dbReference>
<sequence length="208" mass="22519">MSVSVILVSHDPGLARHWQAALSDVPARLLGSFADLHQQSVQAGSVVWLDADLPDLPRGDDARWVSLLADARVVLASANPQRDAAVAWLEKGCAAYCHAFADADTLRQIQDVVASGNVWVGRELMQQLLATVQRAAAVRAPAQPDWARDLTEREQEVARLVAQGASNRDIANQCNITERTVKAHLAAAFAKLGITDRLQLALRVHGIQ</sequence>
<dbReference type="InterPro" id="IPR016032">
    <property type="entry name" value="Sig_transdc_resp-reg_C-effctor"/>
</dbReference>
<dbReference type="OrthoDB" id="9794397at2"/>
<organism evidence="3 4">
    <name type="scientific">Chitinimonas taiwanensis DSM 18899</name>
    <dbReference type="NCBI Taxonomy" id="1121279"/>
    <lineage>
        <taxon>Bacteria</taxon>
        <taxon>Pseudomonadati</taxon>
        <taxon>Pseudomonadota</taxon>
        <taxon>Betaproteobacteria</taxon>
        <taxon>Neisseriales</taxon>
        <taxon>Chitinibacteraceae</taxon>
        <taxon>Chitinimonas</taxon>
    </lineage>
</organism>
<evidence type="ECO:0000313" key="4">
    <source>
        <dbReference type="Proteomes" id="UP000186513"/>
    </source>
</evidence>
<dbReference type="GO" id="GO:0006355">
    <property type="term" value="P:regulation of DNA-templated transcription"/>
    <property type="evidence" value="ECO:0007669"/>
    <property type="project" value="InterPro"/>
</dbReference>
<dbReference type="PROSITE" id="PS00622">
    <property type="entry name" value="HTH_LUXR_1"/>
    <property type="match status" value="1"/>
</dbReference>
<evidence type="ECO:0000256" key="1">
    <source>
        <dbReference type="ARBA" id="ARBA00023125"/>
    </source>
</evidence>
<dbReference type="SMART" id="SM00421">
    <property type="entry name" value="HTH_LUXR"/>
    <property type="match status" value="1"/>
</dbReference>
<dbReference type="PANTHER" id="PTHR43214:SF43">
    <property type="entry name" value="TWO-COMPONENT RESPONSE REGULATOR"/>
    <property type="match status" value="1"/>
</dbReference>
<dbReference type="PROSITE" id="PS50043">
    <property type="entry name" value="HTH_LUXR_2"/>
    <property type="match status" value="1"/>
</dbReference>
<dbReference type="PRINTS" id="PR00038">
    <property type="entry name" value="HTHLUXR"/>
</dbReference>